<accession>A0A4R6SQ25</accession>
<comment type="caution">
    <text evidence="9">The sequence shown here is derived from an EMBL/GenBank/DDBJ whole genome shotgun (WGS) entry which is preliminary data.</text>
</comment>
<dbReference type="GO" id="GO:0009279">
    <property type="term" value="C:cell outer membrane"/>
    <property type="evidence" value="ECO:0007669"/>
    <property type="project" value="UniProtKB-SubCell"/>
</dbReference>
<sequence length="467" mass="51815">MKFIYKSVFILAIAFSSCNQAIEVDVPMGKFTNTAVFDNDDLAQAAMKGIYASMTNALSTAPFQGAMSGPLGLSSDELDRTSYSDPQQQLLDNNLFPNNSSVTGLWAAFYNYVYQANVIYESTERSTGMSAKVKARLMGESRFIRALSLFYLTNLYGPVPLTVKSDYAVNGLLPVSSQQVVYAQIIEDLNYAHANIGDDNIKAGNRHRPSKWAATALLARVYLYQKDWVNAEKEATKLIEQSAVYKMETLDNAFLVASTESIWNITNAGANIYTGEGSSVGGNATSNTVFRLTPYFVGQFKSDDQRLVKWTKTFTGTTAPFKFKTLSNTQAGAKAESAAPLRLAEQYLIRAEARAMQNNLNGAIDDIDVIRVRAGAVANATKNFQTLRFASPLMTQPELITAIYQERMTELFAEFGHRWFDAKRAEPQDLAAFFGTRKPTISQTDAFFPIPERELLYNPNIKQNDGY</sequence>
<comment type="similarity">
    <text evidence="2">Belongs to the SusD family.</text>
</comment>
<evidence type="ECO:0000313" key="10">
    <source>
        <dbReference type="Proteomes" id="UP000295620"/>
    </source>
</evidence>
<reference evidence="9 10" key="1">
    <citation type="submission" date="2019-03" db="EMBL/GenBank/DDBJ databases">
        <title>Genomic Encyclopedia of Archaeal and Bacterial Type Strains, Phase II (KMG-II): from individual species to whole genera.</title>
        <authorList>
            <person name="Goeker M."/>
        </authorList>
    </citation>
    <scope>NUCLEOTIDE SEQUENCE [LARGE SCALE GENOMIC DNA]</scope>
    <source>
        <strain evidence="9 10">DSM 19035</strain>
    </source>
</reference>
<dbReference type="Proteomes" id="UP000295620">
    <property type="component" value="Unassembled WGS sequence"/>
</dbReference>
<evidence type="ECO:0000256" key="1">
    <source>
        <dbReference type="ARBA" id="ARBA00004442"/>
    </source>
</evidence>
<gene>
    <name evidence="9" type="ORF">ATK78_4578</name>
</gene>
<feature type="domain" description="RagB/SusD" evidence="7">
    <location>
        <begin position="309"/>
        <end position="467"/>
    </location>
</feature>
<feature type="signal peptide" evidence="6">
    <location>
        <begin position="1"/>
        <end position="21"/>
    </location>
</feature>
<dbReference type="PROSITE" id="PS51257">
    <property type="entry name" value="PROKAR_LIPOPROTEIN"/>
    <property type="match status" value="1"/>
</dbReference>
<dbReference type="InterPro" id="IPR033985">
    <property type="entry name" value="SusD-like_N"/>
</dbReference>
<feature type="domain" description="SusD-like N-terminal" evidence="8">
    <location>
        <begin position="88"/>
        <end position="223"/>
    </location>
</feature>
<evidence type="ECO:0000259" key="8">
    <source>
        <dbReference type="Pfam" id="PF14322"/>
    </source>
</evidence>
<dbReference type="OrthoDB" id="621570at2"/>
<keyword evidence="4" id="KW-0472">Membrane</keyword>
<dbReference type="Pfam" id="PF14322">
    <property type="entry name" value="SusD-like_3"/>
    <property type="match status" value="1"/>
</dbReference>
<organism evidence="9 10">
    <name type="scientific">Pedobacter metabolipauper</name>
    <dbReference type="NCBI Taxonomy" id="425513"/>
    <lineage>
        <taxon>Bacteria</taxon>
        <taxon>Pseudomonadati</taxon>
        <taxon>Bacteroidota</taxon>
        <taxon>Sphingobacteriia</taxon>
        <taxon>Sphingobacteriales</taxon>
        <taxon>Sphingobacteriaceae</taxon>
        <taxon>Pedobacter</taxon>
    </lineage>
</organism>
<comment type="subcellular location">
    <subcellularLocation>
        <location evidence="1">Cell outer membrane</location>
    </subcellularLocation>
</comment>
<dbReference type="RefSeq" id="WP_133578364.1">
    <property type="nucleotide sequence ID" value="NZ_SNYC01000010.1"/>
</dbReference>
<dbReference type="Pfam" id="PF07980">
    <property type="entry name" value="SusD_RagB"/>
    <property type="match status" value="1"/>
</dbReference>
<evidence type="ECO:0000313" key="9">
    <source>
        <dbReference type="EMBL" id="TDQ06197.1"/>
    </source>
</evidence>
<name>A0A4R6SQ25_9SPHI</name>
<evidence type="ECO:0000256" key="5">
    <source>
        <dbReference type="ARBA" id="ARBA00023237"/>
    </source>
</evidence>
<evidence type="ECO:0000256" key="2">
    <source>
        <dbReference type="ARBA" id="ARBA00006275"/>
    </source>
</evidence>
<keyword evidence="5" id="KW-0998">Cell outer membrane</keyword>
<protein>
    <submittedName>
        <fullName evidence="9">SusD-like starch-binding protein associating with outer membrane</fullName>
    </submittedName>
</protein>
<evidence type="ECO:0000256" key="6">
    <source>
        <dbReference type="SAM" id="SignalP"/>
    </source>
</evidence>
<dbReference type="SUPFAM" id="SSF48452">
    <property type="entry name" value="TPR-like"/>
    <property type="match status" value="1"/>
</dbReference>
<dbReference type="InterPro" id="IPR011990">
    <property type="entry name" value="TPR-like_helical_dom_sf"/>
</dbReference>
<evidence type="ECO:0000256" key="4">
    <source>
        <dbReference type="ARBA" id="ARBA00023136"/>
    </source>
</evidence>
<dbReference type="AlphaFoldDB" id="A0A4R6SQ25"/>
<dbReference type="Gene3D" id="1.25.40.390">
    <property type="match status" value="1"/>
</dbReference>
<dbReference type="InterPro" id="IPR012944">
    <property type="entry name" value="SusD_RagB_dom"/>
</dbReference>
<dbReference type="EMBL" id="SNYC01000010">
    <property type="protein sequence ID" value="TDQ06197.1"/>
    <property type="molecule type" value="Genomic_DNA"/>
</dbReference>
<evidence type="ECO:0000259" key="7">
    <source>
        <dbReference type="Pfam" id="PF07980"/>
    </source>
</evidence>
<dbReference type="CDD" id="cd08977">
    <property type="entry name" value="SusD"/>
    <property type="match status" value="1"/>
</dbReference>
<feature type="chain" id="PRO_5020842022" evidence="6">
    <location>
        <begin position="22"/>
        <end position="467"/>
    </location>
</feature>
<proteinExistence type="inferred from homology"/>
<evidence type="ECO:0000256" key="3">
    <source>
        <dbReference type="ARBA" id="ARBA00022729"/>
    </source>
</evidence>
<keyword evidence="10" id="KW-1185">Reference proteome</keyword>
<keyword evidence="3 6" id="KW-0732">Signal</keyword>